<dbReference type="EMBL" id="KE346374">
    <property type="protein sequence ID" value="KJE97390.1"/>
    <property type="molecule type" value="Genomic_DNA"/>
</dbReference>
<dbReference type="Pfam" id="PF18564">
    <property type="entry name" value="Glyco_hydro_5_C"/>
    <property type="match status" value="1"/>
</dbReference>
<dbReference type="InterPro" id="IPR001547">
    <property type="entry name" value="Glyco_hydro_5"/>
</dbReference>
<keyword evidence="3 4" id="KW-0326">Glycosidase</keyword>
<dbReference type="GO" id="GO:0016042">
    <property type="term" value="P:lipid catabolic process"/>
    <property type="evidence" value="ECO:0007669"/>
    <property type="project" value="UniProtKB-ARBA"/>
</dbReference>
<comment type="similarity">
    <text evidence="1 4">Belongs to the glycosyl hydrolase 5 (cellulase A) family.</text>
</comment>
<evidence type="ECO:0000259" key="6">
    <source>
        <dbReference type="Pfam" id="PF00150"/>
    </source>
</evidence>
<feature type="transmembrane region" description="Helical" evidence="5">
    <location>
        <begin position="29"/>
        <end position="58"/>
    </location>
</feature>
<dbReference type="InterPro" id="IPR018087">
    <property type="entry name" value="Glyco_hydro_5_CS"/>
</dbReference>
<dbReference type="Gene3D" id="3.20.20.80">
    <property type="entry name" value="Glycosidases"/>
    <property type="match status" value="1"/>
</dbReference>
<dbReference type="PANTHER" id="PTHR31308">
    <property type="match status" value="1"/>
</dbReference>
<evidence type="ECO:0000313" key="9">
    <source>
        <dbReference type="Proteomes" id="UP000008743"/>
    </source>
</evidence>
<evidence type="ECO:0000313" key="8">
    <source>
        <dbReference type="EMBL" id="KJE97390.1"/>
    </source>
</evidence>
<evidence type="ECO:0000256" key="1">
    <source>
        <dbReference type="ARBA" id="ARBA00005641"/>
    </source>
</evidence>
<dbReference type="SUPFAM" id="SSF51445">
    <property type="entry name" value="(Trans)glycosidases"/>
    <property type="match status" value="1"/>
</dbReference>
<gene>
    <name evidence="8" type="ORF">CAOG_007260</name>
</gene>
<accession>A0A0D2WWM1</accession>
<dbReference type="GO" id="GO:0004553">
    <property type="term" value="F:hydrolase activity, hydrolyzing O-glycosyl compounds"/>
    <property type="evidence" value="ECO:0007669"/>
    <property type="project" value="InterPro"/>
</dbReference>
<dbReference type="InterPro" id="IPR017853">
    <property type="entry name" value="GH"/>
</dbReference>
<dbReference type="InterPro" id="IPR052066">
    <property type="entry name" value="Glycosphingolipid_Hydrolases"/>
</dbReference>
<dbReference type="InterPro" id="IPR013780">
    <property type="entry name" value="Glyco_hydro_b"/>
</dbReference>
<evidence type="ECO:0000256" key="5">
    <source>
        <dbReference type="SAM" id="Phobius"/>
    </source>
</evidence>
<keyword evidence="5" id="KW-0472">Membrane</keyword>
<dbReference type="PhylomeDB" id="A0A0D2WWM1"/>
<keyword evidence="9" id="KW-1185">Reference proteome</keyword>
<dbReference type="InterPro" id="IPR041036">
    <property type="entry name" value="GH5_C"/>
</dbReference>
<reference evidence="9" key="1">
    <citation type="submission" date="2011-02" db="EMBL/GenBank/DDBJ databases">
        <title>The Genome Sequence of Capsaspora owczarzaki ATCC 30864.</title>
        <authorList>
            <person name="Russ C."/>
            <person name="Cuomo C."/>
            <person name="Burger G."/>
            <person name="Gray M.W."/>
            <person name="Holland P.W.H."/>
            <person name="King N."/>
            <person name="Lang F.B.F."/>
            <person name="Roger A.J."/>
            <person name="Ruiz-Trillo I."/>
            <person name="Young S.K."/>
            <person name="Zeng Q."/>
            <person name="Gargeya S."/>
            <person name="Alvarado L."/>
            <person name="Berlin A."/>
            <person name="Chapman S.B."/>
            <person name="Chen Z."/>
            <person name="Freedman E."/>
            <person name="Gellesch M."/>
            <person name="Goldberg J."/>
            <person name="Griggs A."/>
            <person name="Gujja S."/>
            <person name="Heilman E."/>
            <person name="Heiman D."/>
            <person name="Howarth C."/>
            <person name="Mehta T."/>
            <person name="Neiman D."/>
            <person name="Pearson M."/>
            <person name="Roberts A."/>
            <person name="Saif S."/>
            <person name="Shea T."/>
            <person name="Shenoy N."/>
            <person name="Sisk P."/>
            <person name="Stolte C."/>
            <person name="Sykes S."/>
            <person name="White J."/>
            <person name="Yandava C."/>
            <person name="Haas B."/>
            <person name="Nusbaum C."/>
            <person name="Birren B."/>
        </authorList>
    </citation>
    <scope>NUCLEOTIDE SEQUENCE</scope>
    <source>
        <strain evidence="9">ATCC 30864</strain>
    </source>
</reference>
<evidence type="ECO:0000259" key="7">
    <source>
        <dbReference type="Pfam" id="PF18564"/>
    </source>
</evidence>
<dbReference type="eggNOG" id="ENOG502RS4Q">
    <property type="taxonomic scope" value="Eukaryota"/>
</dbReference>
<dbReference type="PROSITE" id="PS00659">
    <property type="entry name" value="GLYCOSYL_HYDROL_F5"/>
    <property type="match status" value="1"/>
</dbReference>
<dbReference type="GO" id="GO:1901136">
    <property type="term" value="P:carbohydrate derivative catabolic process"/>
    <property type="evidence" value="ECO:0007669"/>
    <property type="project" value="UniProtKB-ARBA"/>
</dbReference>
<keyword evidence="2 4" id="KW-0378">Hydrolase</keyword>
<protein>
    <submittedName>
        <fullName evidence="8">Endoglycoceramidase</fullName>
    </submittedName>
</protein>
<evidence type="ECO:0000256" key="4">
    <source>
        <dbReference type="RuleBase" id="RU361153"/>
    </source>
</evidence>
<dbReference type="AlphaFoldDB" id="A0A0D2WWM1"/>
<dbReference type="Pfam" id="PF00150">
    <property type="entry name" value="Cellulase"/>
    <property type="match status" value="1"/>
</dbReference>
<organism evidence="8 9">
    <name type="scientific">Capsaspora owczarzaki (strain ATCC 30864)</name>
    <dbReference type="NCBI Taxonomy" id="595528"/>
    <lineage>
        <taxon>Eukaryota</taxon>
        <taxon>Filasterea</taxon>
        <taxon>Capsaspora</taxon>
    </lineage>
</organism>
<dbReference type="Proteomes" id="UP000008743">
    <property type="component" value="Unassembled WGS sequence"/>
</dbReference>
<dbReference type="Gene3D" id="2.60.40.1180">
    <property type="entry name" value="Golgi alpha-mannosidase II"/>
    <property type="match status" value="1"/>
</dbReference>
<proteinExistence type="inferred from homology"/>
<dbReference type="PANTHER" id="PTHR31308:SF3">
    <property type="entry name" value="ENDOGLYCOCERAMIDASE"/>
    <property type="match status" value="1"/>
</dbReference>
<dbReference type="GO" id="GO:0000272">
    <property type="term" value="P:polysaccharide catabolic process"/>
    <property type="evidence" value="ECO:0007669"/>
    <property type="project" value="InterPro"/>
</dbReference>
<keyword evidence="5" id="KW-0812">Transmembrane</keyword>
<dbReference type="OrthoDB" id="1887033at2759"/>
<dbReference type="InParanoid" id="A0A0D2WWM1"/>
<feature type="domain" description="Glycoside hydrolase family 5" evidence="6">
    <location>
        <begin position="105"/>
        <end position="411"/>
    </location>
</feature>
<name>A0A0D2WWM1_CAPO3</name>
<dbReference type="STRING" id="595528.A0A0D2WWM1"/>
<evidence type="ECO:0000256" key="2">
    <source>
        <dbReference type="ARBA" id="ARBA00022801"/>
    </source>
</evidence>
<feature type="domain" description="Glycoside hydrolase family 5 C-terminal" evidence="7">
    <location>
        <begin position="439"/>
        <end position="526"/>
    </location>
</feature>
<evidence type="ECO:0000256" key="3">
    <source>
        <dbReference type="ARBA" id="ARBA00023295"/>
    </source>
</evidence>
<sequence length="529" mass="58844">MHCGFPFHAFNPHSILNPWTSLDSFIHSFFFFLFIMRASVVVIVAAVAVLSVAAAAPLRLHLNANSRLADSDGRERYFHGLNVVFKGPPYIPIIDSFDPYLSFSQQDVDALTSFGLNAIRLGVMWPGVMPQDGVFNETYLDQMQRILDMAAASNMYALVEVHQDCFSEKLCGEGAPWWAVQVDPLTPAFPLPFAEPYAIDPTTGLPSPADCAKLSWSDYQFSAASADAYQNLYNVGSHANYGFSTHWNRVVQRFKNQTNLLGYELLNEPFAGNLYKDPELMVPGVADRRNLQPFYDNLNSVIRAQDPDCLIWFESTTWDDFVPMGFEHAPGGAAFANRSVVSFHYYYPPNVSPAEQFFSRATDARHLGTGMALTEFNIDPSASTDASTKMTTTMDVADQYFSSWIGWEYKQYIPMTGYGNSIWFANGTYNWPLIKVLARSYPHAVAGTTTSFHFAAATAVFVLEYTVDTTCTLPTDIFVAESVHYVNGYTVDITPANVVKMTSSTNHIFLSPVSSSSNGKFVTVVVRPK</sequence>
<keyword evidence="5" id="KW-1133">Transmembrane helix</keyword>